<evidence type="ECO:0000313" key="3">
    <source>
        <dbReference type="Proteomes" id="UP000005012"/>
    </source>
</evidence>
<dbReference type="Gene3D" id="1.10.260.40">
    <property type="entry name" value="lambda repressor-like DNA-binding domains"/>
    <property type="match status" value="1"/>
</dbReference>
<sequence length="95" mass="11037">MNDKLKMWRDKAGLSQQEVAERAGENVLSQKQVSRIEQAPLSQNLELVLAYLRIVAPEKIQEFITDCLKTQLNTSSLNQKYTQQKENMMKNKRNL</sequence>
<evidence type="ECO:0000313" key="2">
    <source>
        <dbReference type="EMBL" id="AFH94505.1"/>
    </source>
</evidence>
<dbReference type="SUPFAM" id="SSF47413">
    <property type="entry name" value="lambda repressor-like DNA-binding domains"/>
    <property type="match status" value="1"/>
</dbReference>
<dbReference type="Pfam" id="PF01381">
    <property type="entry name" value="HTH_3"/>
    <property type="match status" value="1"/>
</dbReference>
<dbReference type="KEGG" id="psi:S70_13320"/>
<proteinExistence type="predicted"/>
<dbReference type="CDD" id="cd00093">
    <property type="entry name" value="HTH_XRE"/>
    <property type="match status" value="1"/>
</dbReference>
<dbReference type="PATRIC" id="fig|1157951.4.peg.2680"/>
<dbReference type="GO" id="GO:0003677">
    <property type="term" value="F:DNA binding"/>
    <property type="evidence" value="ECO:0007669"/>
    <property type="project" value="InterPro"/>
</dbReference>
<dbReference type="RefSeq" id="WP_014657481.1">
    <property type="nucleotide sequence ID" value="NC_017731.1"/>
</dbReference>
<dbReference type="EMBL" id="CP003488">
    <property type="protein sequence ID" value="AFH94505.1"/>
    <property type="molecule type" value="Genomic_DNA"/>
</dbReference>
<dbReference type="Proteomes" id="UP000005012">
    <property type="component" value="Chromosome"/>
</dbReference>
<evidence type="ECO:0000259" key="1">
    <source>
        <dbReference type="PROSITE" id="PS50943"/>
    </source>
</evidence>
<dbReference type="InterPro" id="IPR010982">
    <property type="entry name" value="Lambda_DNA-bd_dom_sf"/>
</dbReference>
<accession>A0A140NN33</accession>
<reference evidence="2 3" key="1">
    <citation type="journal article" date="2012" name="J. Bacteriol.">
        <title>Complete Genome Sequence of Providencia stuartii Clinical Isolate MRSN 2154.</title>
        <authorList>
            <person name="Clifford R.J."/>
            <person name="Hang J."/>
            <person name="Riley M.C."/>
            <person name="Onmus-Leone F."/>
            <person name="Kuschner R.A."/>
            <person name="Lesho E.P."/>
            <person name="Waterman P.E."/>
        </authorList>
    </citation>
    <scope>NUCLEOTIDE SEQUENCE [LARGE SCALE GENOMIC DNA]</scope>
    <source>
        <strain evidence="2 3">MRSN 2154</strain>
    </source>
</reference>
<dbReference type="AlphaFoldDB" id="A0A140NN33"/>
<organism evidence="2 3">
    <name type="scientific">Providencia stuartii (strain MRSN 2154)</name>
    <dbReference type="NCBI Taxonomy" id="1157951"/>
    <lineage>
        <taxon>Bacteria</taxon>
        <taxon>Pseudomonadati</taxon>
        <taxon>Pseudomonadota</taxon>
        <taxon>Gammaproteobacteria</taxon>
        <taxon>Enterobacterales</taxon>
        <taxon>Morganellaceae</taxon>
        <taxon>Providencia</taxon>
    </lineage>
</organism>
<dbReference type="HOGENOM" id="CLU_2370558_0_0_6"/>
<name>A0A140NN33_PROSM</name>
<dbReference type="InterPro" id="IPR001387">
    <property type="entry name" value="Cro/C1-type_HTH"/>
</dbReference>
<protein>
    <recommendedName>
        <fullName evidence="1">HTH cro/C1-type domain-containing protein</fullName>
    </recommendedName>
</protein>
<gene>
    <name evidence="2" type="ordered locus">S70_13320</name>
</gene>
<dbReference type="PROSITE" id="PS50943">
    <property type="entry name" value="HTH_CROC1"/>
    <property type="match status" value="1"/>
</dbReference>
<reference evidence="3" key="2">
    <citation type="submission" date="2012-04" db="EMBL/GenBank/DDBJ databases">
        <title>Complete genome sequence of Providencia stuartii clinical isolate MRSN 2154.</title>
        <authorList>
            <person name="Clifford R.J."/>
            <person name="Hang J."/>
            <person name="Riley M.C."/>
            <person name="Onmus-Leone F."/>
            <person name="Kuschner R.A."/>
            <person name="Lesho E.P."/>
            <person name="Waterman P.E."/>
        </authorList>
    </citation>
    <scope>NUCLEOTIDE SEQUENCE [LARGE SCALE GENOMIC DNA]</scope>
    <source>
        <strain evidence="3">MRSN 2154</strain>
    </source>
</reference>
<feature type="domain" description="HTH cro/C1-type" evidence="1">
    <location>
        <begin position="5"/>
        <end position="38"/>
    </location>
</feature>